<accession>A0A6V6Z3G4</accession>
<evidence type="ECO:0000313" key="3">
    <source>
        <dbReference type="Proteomes" id="UP000530060"/>
    </source>
</evidence>
<dbReference type="InterPro" id="IPR025668">
    <property type="entry name" value="Tnp_DDE_dom"/>
</dbReference>
<dbReference type="GO" id="GO:0006313">
    <property type="term" value="P:DNA transposition"/>
    <property type="evidence" value="ECO:0007669"/>
    <property type="project" value="InterPro"/>
</dbReference>
<organism evidence="2 3">
    <name type="scientific">Flavobacterium salmonis</name>
    <dbReference type="NCBI Taxonomy" id="2654844"/>
    <lineage>
        <taxon>Bacteria</taxon>
        <taxon>Pseudomonadati</taxon>
        <taxon>Bacteroidota</taxon>
        <taxon>Flavobacteriia</taxon>
        <taxon>Flavobacteriales</taxon>
        <taxon>Flavobacteriaceae</taxon>
        <taxon>Flavobacterium</taxon>
    </lineage>
</organism>
<dbReference type="EMBL" id="CAIJDP010000078">
    <property type="protein sequence ID" value="CAD0006283.1"/>
    <property type="molecule type" value="Genomic_DNA"/>
</dbReference>
<name>A0A6V6Z3G4_9FLAO</name>
<gene>
    <name evidence="2" type="ORF">FLAT13_03238</name>
</gene>
<feature type="domain" description="Transposase DDE" evidence="1">
    <location>
        <begin position="105"/>
        <end position="246"/>
    </location>
</feature>
<dbReference type="Pfam" id="PF13612">
    <property type="entry name" value="DDE_Tnp_1_3"/>
    <property type="match status" value="1"/>
</dbReference>
<evidence type="ECO:0000259" key="1">
    <source>
        <dbReference type="Pfam" id="PF13612"/>
    </source>
</evidence>
<proteinExistence type="predicted"/>
<dbReference type="GO" id="GO:0003677">
    <property type="term" value="F:DNA binding"/>
    <property type="evidence" value="ECO:0007669"/>
    <property type="project" value="InterPro"/>
</dbReference>
<keyword evidence="3" id="KW-1185">Reference proteome</keyword>
<dbReference type="GO" id="GO:0004803">
    <property type="term" value="F:transposase activity"/>
    <property type="evidence" value="ECO:0007669"/>
    <property type="project" value="InterPro"/>
</dbReference>
<reference evidence="2 3" key="1">
    <citation type="submission" date="2020-06" db="EMBL/GenBank/DDBJ databases">
        <authorList>
            <person name="Criscuolo A."/>
        </authorList>
    </citation>
    <scope>NUCLEOTIDE SEQUENCE [LARGE SCALE GENOMIC DNA]</scope>
    <source>
        <strain evidence="3">CIP 111411</strain>
    </source>
</reference>
<sequence>MMLTQDKIISIFCLIDYILQGIEHKEDVRRQVSDSEIIITAIVSSTSFYGNHSSAIQFMKQYGYIPNMLEKSRFNRRLHKIGKLLYELFEIISSYFKDFCCEMHYIIDSFPVAVCHNMRISKCKILKDKKWRGYTASMRNYFYGVKVQLVTTKSGIPIAFHFTPGKTADVKSLGRMIDKLPAEASIYGDSAYLDYSLEDKALERKAILLKIQRKSNSKRNDTLEQKREKLKMRKRVETTISDIKKLFPRTIHAVTLDGFIIKLTLFVFALQLNKSIN</sequence>
<protein>
    <submittedName>
        <fullName evidence="2">Transposase</fullName>
    </submittedName>
</protein>
<comment type="caution">
    <text evidence="2">The sequence shown here is derived from an EMBL/GenBank/DDBJ whole genome shotgun (WGS) entry which is preliminary data.</text>
</comment>
<dbReference type="NCBIfam" id="NF033520">
    <property type="entry name" value="transpos_IS982"/>
    <property type="match status" value="1"/>
</dbReference>
<dbReference type="RefSeq" id="WP_230408847.1">
    <property type="nucleotide sequence ID" value="NZ_CAIJDP010000078.1"/>
</dbReference>
<evidence type="ECO:0000313" key="2">
    <source>
        <dbReference type="EMBL" id="CAD0006283.1"/>
    </source>
</evidence>
<dbReference type="Proteomes" id="UP000530060">
    <property type="component" value="Unassembled WGS sequence"/>
</dbReference>
<dbReference type="AlphaFoldDB" id="A0A6V6Z3G4"/>